<keyword evidence="4" id="KW-1185">Reference proteome</keyword>
<feature type="region of interest" description="Disordered" evidence="1">
    <location>
        <begin position="37"/>
        <end position="96"/>
    </location>
</feature>
<reference evidence="3" key="1">
    <citation type="journal article" date="2019" name="bioRxiv">
        <title>The Genome of the Zebra Mussel, Dreissena polymorpha: A Resource for Invasive Species Research.</title>
        <authorList>
            <person name="McCartney M.A."/>
            <person name="Auch B."/>
            <person name="Kono T."/>
            <person name="Mallez S."/>
            <person name="Zhang Y."/>
            <person name="Obille A."/>
            <person name="Becker A."/>
            <person name="Abrahante J.E."/>
            <person name="Garbe J."/>
            <person name="Badalamenti J.P."/>
            <person name="Herman A."/>
            <person name="Mangelson H."/>
            <person name="Liachko I."/>
            <person name="Sullivan S."/>
            <person name="Sone E.D."/>
            <person name="Koren S."/>
            <person name="Silverstein K.A.T."/>
            <person name="Beckman K.B."/>
            <person name="Gohl D.M."/>
        </authorList>
    </citation>
    <scope>NUCLEOTIDE SEQUENCE</scope>
    <source>
        <strain evidence="3">Duluth1</strain>
        <tissue evidence="3">Whole animal</tissue>
    </source>
</reference>
<proteinExistence type="predicted"/>
<evidence type="ECO:0000313" key="4">
    <source>
        <dbReference type="Proteomes" id="UP000828390"/>
    </source>
</evidence>
<feature type="transmembrane region" description="Helical" evidence="2">
    <location>
        <begin position="174"/>
        <end position="194"/>
    </location>
</feature>
<evidence type="ECO:0000313" key="3">
    <source>
        <dbReference type="EMBL" id="KAH3831214.1"/>
    </source>
</evidence>
<feature type="region of interest" description="Disordered" evidence="1">
    <location>
        <begin position="118"/>
        <end position="137"/>
    </location>
</feature>
<feature type="compositionally biased region" description="Polar residues" evidence="1">
    <location>
        <begin position="230"/>
        <end position="247"/>
    </location>
</feature>
<keyword evidence="2" id="KW-0812">Transmembrane</keyword>
<feature type="region of interest" description="Disordered" evidence="1">
    <location>
        <begin position="202"/>
        <end position="247"/>
    </location>
</feature>
<evidence type="ECO:0000256" key="2">
    <source>
        <dbReference type="SAM" id="Phobius"/>
    </source>
</evidence>
<gene>
    <name evidence="3" type="ORF">DPMN_104476</name>
</gene>
<keyword evidence="2" id="KW-1133">Transmembrane helix</keyword>
<dbReference type="Proteomes" id="UP000828390">
    <property type="component" value="Unassembled WGS sequence"/>
</dbReference>
<keyword evidence="2" id="KW-0472">Membrane</keyword>
<accession>A0A9D4K1Q0</accession>
<reference evidence="3" key="2">
    <citation type="submission" date="2020-11" db="EMBL/GenBank/DDBJ databases">
        <authorList>
            <person name="McCartney M.A."/>
            <person name="Auch B."/>
            <person name="Kono T."/>
            <person name="Mallez S."/>
            <person name="Becker A."/>
            <person name="Gohl D.M."/>
            <person name="Silverstein K.A.T."/>
            <person name="Koren S."/>
            <person name="Bechman K.B."/>
            <person name="Herman A."/>
            <person name="Abrahante J.E."/>
            <person name="Garbe J."/>
        </authorList>
    </citation>
    <scope>NUCLEOTIDE SEQUENCE</scope>
    <source>
        <strain evidence="3">Duluth1</strain>
        <tissue evidence="3">Whole animal</tissue>
    </source>
</reference>
<comment type="caution">
    <text evidence="3">The sequence shown here is derived from an EMBL/GenBank/DDBJ whole genome shotgun (WGS) entry which is preliminary data.</text>
</comment>
<dbReference type="EMBL" id="JAIWYP010000004">
    <property type="protein sequence ID" value="KAH3831214.1"/>
    <property type="molecule type" value="Genomic_DNA"/>
</dbReference>
<protein>
    <submittedName>
        <fullName evidence="3">Uncharacterized protein</fullName>
    </submittedName>
</protein>
<organism evidence="3 4">
    <name type="scientific">Dreissena polymorpha</name>
    <name type="common">Zebra mussel</name>
    <name type="synonym">Mytilus polymorpha</name>
    <dbReference type="NCBI Taxonomy" id="45954"/>
    <lineage>
        <taxon>Eukaryota</taxon>
        <taxon>Metazoa</taxon>
        <taxon>Spiralia</taxon>
        <taxon>Lophotrochozoa</taxon>
        <taxon>Mollusca</taxon>
        <taxon>Bivalvia</taxon>
        <taxon>Autobranchia</taxon>
        <taxon>Heteroconchia</taxon>
        <taxon>Euheterodonta</taxon>
        <taxon>Imparidentia</taxon>
        <taxon>Neoheterodontei</taxon>
        <taxon>Myida</taxon>
        <taxon>Dreissenoidea</taxon>
        <taxon>Dreissenidae</taxon>
        <taxon>Dreissena</taxon>
    </lineage>
</organism>
<evidence type="ECO:0000256" key="1">
    <source>
        <dbReference type="SAM" id="MobiDB-lite"/>
    </source>
</evidence>
<dbReference type="AlphaFoldDB" id="A0A9D4K1Q0"/>
<sequence>MVLNRKHGDEFYYLDWMYIFYYRCKRNVFRLTRPYRPDDIYGPDATVRTKTRPYRPRPDHPDQDHTDQDETIRTKNIRTKNRPYGPRPDCTEKDHTDQDQTIIIKIGVNVQDILNKTKQCGPEKTPEQDGPGETTRARHDFTDQYQAIRTKTIRTNTRPYTLCHTGLTDLCECALSIVGNGLFSIMALVVVFVIGSNDIGTKTPTKLRTKNRPNGHMNTKYGPRPDHTDQTIQTKIRPSGPTPANNDQYQTIQILRARPDHPDQDKTIRSNTS</sequence>
<name>A0A9D4K1Q0_DREPO</name>
<feature type="compositionally biased region" description="Basic and acidic residues" evidence="1">
    <location>
        <begin position="56"/>
        <end position="73"/>
    </location>
</feature>